<evidence type="ECO:0000256" key="12">
    <source>
        <dbReference type="ARBA" id="ARBA00050944"/>
    </source>
</evidence>
<evidence type="ECO:0000256" key="8">
    <source>
        <dbReference type="ARBA" id="ARBA00023209"/>
    </source>
</evidence>
<evidence type="ECO:0000256" key="4">
    <source>
        <dbReference type="ARBA" id="ARBA00022801"/>
    </source>
</evidence>
<evidence type="ECO:0000313" key="20">
    <source>
        <dbReference type="EMBL" id="CAG7835750.1"/>
    </source>
</evidence>
<dbReference type="InterPro" id="IPR016130">
    <property type="entry name" value="Tyr_Pase_AS"/>
</dbReference>
<reference evidence="20" key="1">
    <citation type="submission" date="2021-06" db="EMBL/GenBank/DDBJ databases">
        <authorList>
            <person name="Hodson N. C."/>
            <person name="Mongue J. A."/>
            <person name="Jaron S. K."/>
        </authorList>
    </citation>
    <scope>NUCLEOTIDE SEQUENCE</scope>
</reference>
<evidence type="ECO:0000256" key="15">
    <source>
        <dbReference type="ARBA" id="ARBA00052632"/>
    </source>
</evidence>
<dbReference type="PROSITE" id="PS00383">
    <property type="entry name" value="TYR_PHOSPHATASE_1"/>
    <property type="match status" value="1"/>
</dbReference>
<accession>A0A8J2LM28</accession>
<feature type="domain" description="Tyrosine-protein phosphatase" evidence="18">
    <location>
        <begin position="94"/>
        <end position="243"/>
    </location>
</feature>
<organism evidence="20 21">
    <name type="scientific">Allacma fusca</name>
    <dbReference type="NCBI Taxonomy" id="39272"/>
    <lineage>
        <taxon>Eukaryota</taxon>
        <taxon>Metazoa</taxon>
        <taxon>Ecdysozoa</taxon>
        <taxon>Arthropoda</taxon>
        <taxon>Hexapoda</taxon>
        <taxon>Collembola</taxon>
        <taxon>Symphypleona</taxon>
        <taxon>Sminthuridae</taxon>
        <taxon>Allacma</taxon>
    </lineage>
</organism>
<evidence type="ECO:0000256" key="7">
    <source>
        <dbReference type="ARBA" id="ARBA00023136"/>
    </source>
</evidence>
<dbReference type="PROSITE" id="PS50056">
    <property type="entry name" value="TYR_PHOSPHATASE_2"/>
    <property type="match status" value="1"/>
</dbReference>
<evidence type="ECO:0000256" key="1">
    <source>
        <dbReference type="ARBA" id="ARBA00004370"/>
    </source>
</evidence>
<dbReference type="GO" id="GO:0004439">
    <property type="term" value="F:phosphatidylinositol-4,5-bisphosphate 5-phosphatase activity"/>
    <property type="evidence" value="ECO:0007669"/>
    <property type="project" value="TreeGrafter"/>
</dbReference>
<dbReference type="GO" id="GO:0008962">
    <property type="term" value="F:phosphatidylglycerophosphatase activity"/>
    <property type="evidence" value="ECO:0007669"/>
    <property type="project" value="UniProtKB-EC"/>
</dbReference>
<dbReference type="PANTHER" id="PTHR46712:SF1">
    <property type="entry name" value="PHOSPHATIDYLGLYCEROPHOSPHATASE AND PROTEIN-TYROSINE PHOSPHATASE 1"/>
    <property type="match status" value="1"/>
</dbReference>
<protein>
    <recommendedName>
        <fullName evidence="17">Phosphatidylglycerophosphatase and protein-tyrosine phosphatase 1</fullName>
        <ecNumber evidence="11">3.1.3.27</ecNumber>
    </recommendedName>
</protein>
<comment type="pathway">
    <text evidence="10">Phospholipid metabolism; phosphatidylglycerol biosynthesis; phosphatidylglycerol from CDP-diacylglycerol: step 2/2.</text>
</comment>
<comment type="catalytic activity">
    <reaction evidence="15">
        <text>1,2-di-(9Z-octadecenoyl)-sn-glycero-3-phospho-(1'-sn-glycerol-3'-phosphate) + H2O = 1,2-di-(9Z-octadecenoyl)-sn-glycero-3-phospho-(1'-sn-glycerol) + phosphate</text>
        <dbReference type="Rhea" id="RHEA:42304"/>
        <dbReference type="ChEBI" id="CHEBI:15377"/>
        <dbReference type="ChEBI" id="CHEBI:43474"/>
        <dbReference type="ChEBI" id="CHEBI:75163"/>
        <dbReference type="ChEBI" id="CHEBI:78907"/>
    </reaction>
    <physiologicalReaction direction="left-to-right" evidence="15">
        <dbReference type="Rhea" id="RHEA:42305"/>
    </physiologicalReaction>
</comment>
<evidence type="ECO:0000256" key="14">
    <source>
        <dbReference type="ARBA" id="ARBA00052505"/>
    </source>
</evidence>
<dbReference type="AlphaFoldDB" id="A0A8J2LM28"/>
<dbReference type="PROSITE" id="PS50054">
    <property type="entry name" value="TYR_PHOSPHATASE_DUAL"/>
    <property type="match status" value="1"/>
</dbReference>
<comment type="subcellular location">
    <subcellularLocation>
        <location evidence="1">Membrane</location>
    </subcellularLocation>
</comment>
<dbReference type="OrthoDB" id="273181at2759"/>
<dbReference type="InterPro" id="IPR020422">
    <property type="entry name" value="TYR_PHOSPHATASE_DUAL_dom"/>
</dbReference>
<evidence type="ECO:0000256" key="10">
    <source>
        <dbReference type="ARBA" id="ARBA00024192"/>
    </source>
</evidence>
<dbReference type="GO" id="GO:0004721">
    <property type="term" value="F:phosphoprotein phosphatase activity"/>
    <property type="evidence" value="ECO:0007669"/>
    <property type="project" value="UniProtKB-KW"/>
</dbReference>
<dbReference type="EC" id="3.1.3.27" evidence="11"/>
<dbReference type="GO" id="GO:0005737">
    <property type="term" value="C:cytoplasm"/>
    <property type="evidence" value="ECO:0007669"/>
    <property type="project" value="UniProtKB-ARBA"/>
</dbReference>
<evidence type="ECO:0000256" key="9">
    <source>
        <dbReference type="ARBA" id="ARBA00023264"/>
    </source>
</evidence>
<evidence type="ECO:0000256" key="3">
    <source>
        <dbReference type="ARBA" id="ARBA00022516"/>
    </source>
</evidence>
<keyword evidence="6" id="KW-0443">Lipid metabolism</keyword>
<comment type="caution">
    <text evidence="20">The sequence shown here is derived from an EMBL/GenBank/DDBJ whole genome shotgun (WGS) entry which is preliminary data.</text>
</comment>
<comment type="pathway">
    <text evidence="2">Lipid metabolism.</text>
</comment>
<dbReference type="FunFam" id="3.90.190.10:FF:000060">
    <property type="entry name" value="Phosphatidylglycerophosphatase and protein-tyrosine phosphatase 1"/>
    <property type="match status" value="1"/>
</dbReference>
<dbReference type="Proteomes" id="UP000708208">
    <property type="component" value="Unassembled WGS sequence"/>
</dbReference>
<dbReference type="InterPro" id="IPR044596">
    <property type="entry name" value="PTPMT1-like"/>
</dbReference>
<evidence type="ECO:0000313" key="21">
    <source>
        <dbReference type="Proteomes" id="UP000708208"/>
    </source>
</evidence>
<dbReference type="GO" id="GO:0008654">
    <property type="term" value="P:phospholipid biosynthetic process"/>
    <property type="evidence" value="ECO:0007669"/>
    <property type="project" value="UniProtKB-KW"/>
</dbReference>
<proteinExistence type="predicted"/>
<dbReference type="EMBL" id="CAJVCH010570752">
    <property type="protein sequence ID" value="CAG7835750.1"/>
    <property type="molecule type" value="Genomic_DNA"/>
</dbReference>
<dbReference type="CDD" id="cd14524">
    <property type="entry name" value="PTPMT1"/>
    <property type="match status" value="1"/>
</dbReference>
<comment type="catalytic activity">
    <reaction evidence="13">
        <text>a 1-acyl-2-hexanoyl-sn-glycero-3-phospho-(1D-myo-inositol-5-phosphate) + H2O = a 1-acyl-2-hexanoyl-sn-glycero-3-phospho-(1D-myo-inositol) + phosphate</text>
        <dbReference type="Rhea" id="RHEA:42320"/>
        <dbReference type="ChEBI" id="CHEBI:15377"/>
        <dbReference type="ChEBI" id="CHEBI:43474"/>
        <dbReference type="ChEBI" id="CHEBI:78930"/>
        <dbReference type="ChEBI" id="CHEBI:78931"/>
    </reaction>
    <physiologicalReaction direction="left-to-right" evidence="13">
        <dbReference type="Rhea" id="RHEA:42321"/>
    </physiologicalReaction>
</comment>
<keyword evidence="9" id="KW-1208">Phospholipid metabolism</keyword>
<comment type="catalytic activity">
    <reaction evidence="16">
        <text>1,2-dioctanoyl-sn-glycero-3-phospho-(1D-myo-inositol-5-phosphate) + H2O = 1,2-dioctanoyl-sn-glycero-3-phospho-(1D-myo-inositol) + phosphate</text>
        <dbReference type="Rhea" id="RHEA:42308"/>
        <dbReference type="ChEBI" id="CHEBI:15377"/>
        <dbReference type="ChEBI" id="CHEBI:43474"/>
        <dbReference type="ChEBI" id="CHEBI:65221"/>
        <dbReference type="ChEBI" id="CHEBI:78911"/>
    </reaction>
    <physiologicalReaction direction="left-to-right" evidence="16">
        <dbReference type="Rhea" id="RHEA:42309"/>
    </physiologicalReaction>
</comment>
<dbReference type="InterPro" id="IPR042165">
    <property type="entry name" value="PTPMT1"/>
</dbReference>
<evidence type="ECO:0000259" key="18">
    <source>
        <dbReference type="PROSITE" id="PS50054"/>
    </source>
</evidence>
<evidence type="ECO:0000256" key="13">
    <source>
        <dbReference type="ARBA" id="ARBA00051818"/>
    </source>
</evidence>
<name>A0A8J2LM28_9HEXA</name>
<sequence>MSESRDLRSGLFAFQVLGKAGLRTWQSRSTLGSSLRFTSALNTMGGNGGSVNQNIRLTPPGPGKIFAIKMFARVSFYPTLFYNIFMEKVSTRNWYDRIDSNVILGALPFRSMVKTLEAENVKAIISMNEDYELTLFSNSKQGWAEHGIDFLQLPTRDIFEAPCQEKLKEGVEFIENLKGTGTVYVHCKAGRTRSATLVACYLMEHYKWKPNEAVNHMFKCRPHILLGPKQHFAITLFYENLNNNVTKERKTSPRSSSTQSL</sequence>
<dbReference type="InterPro" id="IPR000340">
    <property type="entry name" value="Dual-sp_phosphatase_cat-dom"/>
</dbReference>
<feature type="domain" description="Tyrosine specific protein phosphatases" evidence="19">
    <location>
        <begin position="168"/>
        <end position="232"/>
    </location>
</feature>
<dbReference type="SMART" id="SM00195">
    <property type="entry name" value="DSPc"/>
    <property type="match status" value="1"/>
</dbReference>
<keyword evidence="7" id="KW-0472">Membrane</keyword>
<evidence type="ECO:0000256" key="5">
    <source>
        <dbReference type="ARBA" id="ARBA00022912"/>
    </source>
</evidence>
<comment type="catalytic activity">
    <reaction evidence="14">
        <text>1,2-dibutyryl-sn-glycero-3-phospho-(1D-myo-inositol-5-phosphate) + H2O = 1,2-dibutyryl-sn-glycero-3-phospho-(1D-myo-inositol) + phosphate</text>
        <dbReference type="Rhea" id="RHEA:42584"/>
        <dbReference type="ChEBI" id="CHEBI:15377"/>
        <dbReference type="ChEBI" id="CHEBI:43474"/>
        <dbReference type="ChEBI" id="CHEBI:82605"/>
        <dbReference type="ChEBI" id="CHEBI:82606"/>
    </reaction>
    <physiologicalReaction direction="left-to-right" evidence="14">
        <dbReference type="Rhea" id="RHEA:42585"/>
    </physiologicalReaction>
</comment>
<evidence type="ECO:0000256" key="2">
    <source>
        <dbReference type="ARBA" id="ARBA00005189"/>
    </source>
</evidence>
<evidence type="ECO:0000256" key="17">
    <source>
        <dbReference type="ARBA" id="ARBA00069309"/>
    </source>
</evidence>
<gene>
    <name evidence="20" type="ORF">AFUS01_LOCUS45083</name>
</gene>
<comment type="catalytic activity">
    <reaction evidence="12">
        <text>a 1,2-diacyl-sn-glycero-3-phospho-(1'-sn-glycero-3'-phosphate) + H2O = a 1,2-diacyl-sn-glycero-3-phospho-(1'-sn-glycerol) + phosphate</text>
        <dbReference type="Rhea" id="RHEA:33751"/>
        <dbReference type="ChEBI" id="CHEBI:15377"/>
        <dbReference type="ChEBI" id="CHEBI:43474"/>
        <dbReference type="ChEBI" id="CHEBI:60110"/>
        <dbReference type="ChEBI" id="CHEBI:64716"/>
        <dbReference type="EC" id="3.1.3.27"/>
    </reaction>
    <physiologicalReaction direction="left-to-right" evidence="12">
        <dbReference type="Rhea" id="RHEA:33752"/>
    </physiologicalReaction>
</comment>
<dbReference type="PANTHER" id="PTHR46712">
    <property type="entry name" value="PHOSPHATIDYLGLYCEROPHOSPHATASE AND PROTEIN-TYROSINE PHOSPHATASE 1"/>
    <property type="match status" value="1"/>
</dbReference>
<evidence type="ECO:0000256" key="11">
    <source>
        <dbReference type="ARBA" id="ARBA00024224"/>
    </source>
</evidence>
<evidence type="ECO:0000259" key="19">
    <source>
        <dbReference type="PROSITE" id="PS50056"/>
    </source>
</evidence>
<dbReference type="Pfam" id="PF00782">
    <property type="entry name" value="DSPc"/>
    <property type="match status" value="1"/>
</dbReference>
<evidence type="ECO:0000256" key="6">
    <source>
        <dbReference type="ARBA" id="ARBA00023098"/>
    </source>
</evidence>
<keyword evidence="8" id="KW-0594">Phospholipid biosynthesis</keyword>
<evidence type="ECO:0000256" key="16">
    <source>
        <dbReference type="ARBA" id="ARBA00052780"/>
    </source>
</evidence>
<keyword evidence="21" id="KW-1185">Reference proteome</keyword>
<dbReference type="InterPro" id="IPR000387">
    <property type="entry name" value="Tyr_Pase_dom"/>
</dbReference>
<dbReference type="GO" id="GO:0016020">
    <property type="term" value="C:membrane"/>
    <property type="evidence" value="ECO:0007669"/>
    <property type="project" value="UniProtKB-SubCell"/>
</dbReference>
<keyword evidence="5" id="KW-0904">Protein phosphatase</keyword>
<keyword evidence="4" id="KW-0378">Hydrolase</keyword>
<keyword evidence="3" id="KW-0444">Lipid biosynthesis</keyword>